<dbReference type="EMBL" id="BSYA01000040">
    <property type="protein sequence ID" value="GMG27934.1"/>
    <property type="molecule type" value="Genomic_DNA"/>
</dbReference>
<sequence length="350" mass="37900">MILRGNDTLTVAGLKALVKYAKSGLPIILSGGLSSTWASNDEQAILQSEKALKSILDLDNVHQVPYGGLIDIIKKNWHYSDVYVYVYNDGDFSTGSISFQATGSPFALDAWTGEETPITEYSVSQGRTNISFSLKSTETRIVKFSASRKSANNESHVIWSSDSVLGYYVDSGKVWAKAAASDSATSVKLSSGKTVTLDQQGQSQISLGNWSVVLEQWLPPDNLYDVETVANKKNVSLSVSGFSLSSWKDLGYQNSSGVAISINGNEVPVIDITNPTTDVSTYLVQGDNTVVITVSSTLHNGLMPIWDQLLTGGAAPSLNYSALEDMVFQPQEYGILGEVRVVPYQLMRII</sequence>
<gene>
    <name evidence="1" type="ORF">Aory04_000445700</name>
</gene>
<evidence type="ECO:0000313" key="2">
    <source>
        <dbReference type="Proteomes" id="UP001165205"/>
    </source>
</evidence>
<comment type="caution">
    <text evidence="1">The sequence shown here is derived from an EMBL/GenBank/DDBJ whole genome shotgun (WGS) entry which is preliminary data.</text>
</comment>
<organism evidence="1 2">
    <name type="scientific">Aspergillus oryzae</name>
    <name type="common">Yellow koji mold</name>
    <dbReference type="NCBI Taxonomy" id="5062"/>
    <lineage>
        <taxon>Eukaryota</taxon>
        <taxon>Fungi</taxon>
        <taxon>Dikarya</taxon>
        <taxon>Ascomycota</taxon>
        <taxon>Pezizomycotina</taxon>
        <taxon>Eurotiomycetes</taxon>
        <taxon>Eurotiomycetidae</taxon>
        <taxon>Eurotiales</taxon>
        <taxon>Aspergillaceae</taxon>
        <taxon>Aspergillus</taxon>
        <taxon>Aspergillus subgen. Circumdati</taxon>
    </lineage>
</organism>
<accession>A0AAN4YG95</accession>
<proteinExistence type="predicted"/>
<evidence type="ECO:0000313" key="1">
    <source>
        <dbReference type="EMBL" id="GMG27934.1"/>
    </source>
</evidence>
<name>A0AAN4YG95_ASPOZ</name>
<dbReference type="Proteomes" id="UP001165205">
    <property type="component" value="Unassembled WGS sequence"/>
</dbReference>
<reference evidence="1" key="1">
    <citation type="submission" date="2023-04" db="EMBL/GenBank/DDBJ databases">
        <title>Aspergillus oryzae NBRC 4228.</title>
        <authorList>
            <person name="Ichikawa N."/>
            <person name="Sato H."/>
            <person name="Tonouchi N."/>
        </authorList>
    </citation>
    <scope>NUCLEOTIDE SEQUENCE</scope>
    <source>
        <strain evidence="1">NBRC 4228</strain>
    </source>
</reference>
<protein>
    <submittedName>
        <fullName evidence="1">Unnamed protein product</fullName>
    </submittedName>
</protein>
<dbReference type="AlphaFoldDB" id="A0AAN4YG95"/>